<dbReference type="InterPro" id="IPR046097">
    <property type="entry name" value="DUF6033"/>
</dbReference>
<dbReference type="EMBL" id="SVER01000093">
    <property type="protein sequence ID" value="MBE5921123.1"/>
    <property type="molecule type" value="Genomic_DNA"/>
</dbReference>
<name>A0A927YS31_9FIRM</name>
<dbReference type="Proteomes" id="UP000766246">
    <property type="component" value="Unassembled WGS sequence"/>
</dbReference>
<evidence type="ECO:0000313" key="1">
    <source>
        <dbReference type="EMBL" id="MBE5921123.1"/>
    </source>
</evidence>
<accession>A0A927YS31</accession>
<comment type="caution">
    <text evidence="1">The sequence shown here is derived from an EMBL/GenBank/DDBJ whole genome shotgun (WGS) entry which is preliminary data.</text>
</comment>
<gene>
    <name evidence="1" type="ORF">E7272_15010</name>
</gene>
<proteinExistence type="predicted"/>
<sequence length="251" mass="28370">MINPINMQVVQGFYNSVGMQNLPSKALGIVSNLDFSQFLQAGTVDKESQVESYTNYLKSKYGNLQIKSIPKDQKTLDKMGQTMSGNDVIIAPNILEEMAKNPEKANYYESKIDDYFNNFVPRETAICAAQGKVFESCGVIVHEDGTITEICGCRDSDEHIVEVEKEHREKREKQAANMKRNLEISQKAADERRRLYEEQSKKQALNKSVMDMLFFGNTNSINRSALSKIYESGTANETLYSSFAIDTNEII</sequence>
<dbReference type="Pfam" id="PF19498">
    <property type="entry name" value="DUF6033"/>
    <property type="match status" value="1"/>
</dbReference>
<dbReference type="AlphaFoldDB" id="A0A927YS31"/>
<organism evidence="1 2">
    <name type="scientific">Pseudobutyrivibrio ruminis</name>
    <dbReference type="NCBI Taxonomy" id="46206"/>
    <lineage>
        <taxon>Bacteria</taxon>
        <taxon>Bacillati</taxon>
        <taxon>Bacillota</taxon>
        <taxon>Clostridia</taxon>
        <taxon>Lachnospirales</taxon>
        <taxon>Lachnospiraceae</taxon>
        <taxon>Pseudobutyrivibrio</taxon>
    </lineage>
</organism>
<evidence type="ECO:0000313" key="2">
    <source>
        <dbReference type="Proteomes" id="UP000766246"/>
    </source>
</evidence>
<protein>
    <submittedName>
        <fullName evidence="1">Uncharacterized protein</fullName>
    </submittedName>
</protein>
<reference evidence="1" key="1">
    <citation type="submission" date="2019-04" db="EMBL/GenBank/DDBJ databases">
        <title>Evolution of Biomass-Degrading Anaerobic Consortia Revealed by Metagenomics.</title>
        <authorList>
            <person name="Peng X."/>
        </authorList>
    </citation>
    <scope>NUCLEOTIDE SEQUENCE</scope>
    <source>
        <strain evidence="1">SIG311</strain>
    </source>
</reference>